<evidence type="ECO:0000313" key="6">
    <source>
        <dbReference type="Proteomes" id="UP000010467"/>
    </source>
</evidence>
<dbReference type="OrthoDB" id="9757939at2"/>
<dbReference type="Pfam" id="PF20737">
    <property type="entry name" value="Glyco_hydro127C"/>
    <property type="match status" value="1"/>
</dbReference>
<protein>
    <recommendedName>
        <fullName evidence="7">Glycoside hydrolase family 127 protein</fullName>
    </recommendedName>
</protein>
<dbReference type="STRING" id="937777.Deipe_0766"/>
<dbReference type="RefSeq" id="WP_015234653.1">
    <property type="nucleotide sequence ID" value="NC_019793.1"/>
</dbReference>
<dbReference type="InterPro" id="IPR008928">
    <property type="entry name" value="6-hairpin_glycosidase_sf"/>
</dbReference>
<dbReference type="KEGG" id="dpd:Deipe_0766"/>
<dbReference type="AlphaFoldDB" id="K9ZXF6"/>
<feature type="region of interest" description="Disordered" evidence="1">
    <location>
        <begin position="1"/>
        <end position="27"/>
    </location>
</feature>
<dbReference type="SUPFAM" id="SSF48208">
    <property type="entry name" value="Six-hairpin glycosidases"/>
    <property type="match status" value="1"/>
</dbReference>
<feature type="domain" description="Non-reducing end beta-L-arabinofuranosidase-like GH127 catalytic" evidence="2">
    <location>
        <begin position="33"/>
        <end position="443"/>
    </location>
</feature>
<gene>
    <name evidence="5" type="ordered locus">Deipe_0766</name>
</gene>
<dbReference type="Proteomes" id="UP000010467">
    <property type="component" value="Chromosome"/>
</dbReference>
<organism evidence="5 6">
    <name type="scientific">Deinococcus peraridilitoris (strain DSM 19664 / LMG 22246 / CIP 109416 / KR-200)</name>
    <dbReference type="NCBI Taxonomy" id="937777"/>
    <lineage>
        <taxon>Bacteria</taxon>
        <taxon>Thermotogati</taxon>
        <taxon>Deinococcota</taxon>
        <taxon>Deinococci</taxon>
        <taxon>Deinococcales</taxon>
        <taxon>Deinococcaceae</taxon>
        <taxon>Deinococcus</taxon>
    </lineage>
</organism>
<accession>K9ZXF6</accession>
<dbReference type="PANTHER" id="PTHR43465:SF2">
    <property type="entry name" value="DUF1680 DOMAIN PROTEIN (AFU_ORTHOLOGUE AFUA_1G08910)"/>
    <property type="match status" value="1"/>
</dbReference>
<dbReference type="EMBL" id="CP003382">
    <property type="protein sequence ID" value="AFZ66343.1"/>
    <property type="molecule type" value="Genomic_DNA"/>
</dbReference>
<proteinExistence type="predicted"/>
<dbReference type="HOGENOM" id="CLU_013148_1_0_0"/>
<evidence type="ECO:0000259" key="3">
    <source>
        <dbReference type="Pfam" id="PF20736"/>
    </source>
</evidence>
<dbReference type="eggNOG" id="COG3533">
    <property type="taxonomic scope" value="Bacteria"/>
</dbReference>
<keyword evidence="6" id="KW-1185">Reference proteome</keyword>
<evidence type="ECO:0000256" key="1">
    <source>
        <dbReference type="SAM" id="MobiDB-lite"/>
    </source>
</evidence>
<name>K9ZXF6_DEIPD</name>
<evidence type="ECO:0000259" key="4">
    <source>
        <dbReference type="Pfam" id="PF20737"/>
    </source>
</evidence>
<dbReference type="InterPro" id="IPR012878">
    <property type="entry name" value="Beta-AFase-like_GH127_cat"/>
</dbReference>
<dbReference type="InterPro" id="IPR049046">
    <property type="entry name" value="Beta-AFase-like_GH127_middle"/>
</dbReference>
<dbReference type="PANTHER" id="PTHR43465">
    <property type="entry name" value="DUF1680 DOMAIN PROTEIN (AFU_ORTHOLOGUE AFUA_1G08910)"/>
    <property type="match status" value="1"/>
</dbReference>
<dbReference type="PATRIC" id="fig|937777.3.peg.772"/>
<dbReference type="InterPro" id="IPR049049">
    <property type="entry name" value="Beta-AFase-like_GH127_C"/>
</dbReference>
<feature type="domain" description="Non-reducing end beta-L-arabinofuranosidase-like GH127 C-terminal" evidence="4">
    <location>
        <begin position="565"/>
        <end position="684"/>
    </location>
</feature>
<dbReference type="Pfam" id="PF07944">
    <property type="entry name" value="Beta-AFase-like_GH127_cat"/>
    <property type="match status" value="1"/>
</dbReference>
<dbReference type="GO" id="GO:0005975">
    <property type="term" value="P:carbohydrate metabolic process"/>
    <property type="evidence" value="ECO:0007669"/>
    <property type="project" value="InterPro"/>
</dbReference>
<evidence type="ECO:0000313" key="5">
    <source>
        <dbReference type="EMBL" id="AFZ66343.1"/>
    </source>
</evidence>
<dbReference type="InterPro" id="IPR049174">
    <property type="entry name" value="Beta-AFase-like"/>
</dbReference>
<evidence type="ECO:0000259" key="2">
    <source>
        <dbReference type="Pfam" id="PF07944"/>
    </source>
</evidence>
<evidence type="ECO:0008006" key="7">
    <source>
        <dbReference type="Google" id="ProtNLM"/>
    </source>
</evidence>
<dbReference type="Pfam" id="PF20736">
    <property type="entry name" value="Glyco_hydro127M"/>
    <property type="match status" value="1"/>
</dbReference>
<reference evidence="6" key="1">
    <citation type="submission" date="2012-03" db="EMBL/GenBank/DDBJ databases">
        <title>Complete sequence of chromosome of Deinococcus peraridilitoris DSM 19664.</title>
        <authorList>
            <person name="Lucas S."/>
            <person name="Copeland A."/>
            <person name="Lapidus A."/>
            <person name="Glavina del Rio T."/>
            <person name="Dalin E."/>
            <person name="Tice H."/>
            <person name="Bruce D."/>
            <person name="Goodwin L."/>
            <person name="Pitluck S."/>
            <person name="Peters L."/>
            <person name="Mikhailova N."/>
            <person name="Lu M."/>
            <person name="Kyrpides N."/>
            <person name="Mavromatis K."/>
            <person name="Ivanova N."/>
            <person name="Brettin T."/>
            <person name="Detter J.C."/>
            <person name="Han C."/>
            <person name="Larimer F."/>
            <person name="Land M."/>
            <person name="Hauser L."/>
            <person name="Markowitz V."/>
            <person name="Cheng J.-F."/>
            <person name="Hugenholtz P."/>
            <person name="Woyke T."/>
            <person name="Wu D."/>
            <person name="Pukall R."/>
            <person name="Steenblock K."/>
            <person name="Brambilla E."/>
            <person name="Klenk H.-P."/>
            <person name="Eisen J.A."/>
        </authorList>
    </citation>
    <scope>NUCLEOTIDE SEQUENCE [LARGE SCALE GENOMIC DNA]</scope>
    <source>
        <strain evidence="6">DSM 19664 / LMG 22246 / CIP 109416 / KR-200</strain>
    </source>
</reference>
<feature type="domain" description="Non-reducing end beta-L-arabinofuranosidase-like GH127 middle" evidence="3">
    <location>
        <begin position="455"/>
        <end position="562"/>
    </location>
</feature>
<sequence>MTKTHGHQPDHGNQTRDSATSGAPLTPPHAVIADPFWERYTELVRTTVIPYQWEALNDRVEGAEPSHAVRNFRIAAGLEDGSFHGFVFQDSDLAKWLEAVGHSLAQHPDPELERTADAAIDLIAAAQHPSGYLNTYFTIQEPGQQWTNLLDCHELYCAGHLIEAAVAYHRATGKRVLLDVVIRLVDHIDEVFGPREGQLRGYDGHQEIELALVKLFEATGERRYLELSRFFIDERGRAPNFLREEWERRGRVSHFVGKMAALDLSYNQAHVPVREQNVAVGHAVRAVYMYTAMADLARLTGDASLHDACRVLWSNMTGRQMYITGAIGATHHGEAFTFDYDLPNDTVYAETCASIGLIFFARRMLQLEPRGEYADVMERALYNTVLGSMSMDGRHYFYVNPLEVWPAASAGNPGRRHVKATRQPWFGCSCCPPNVARLLSSLGEYLYQVSDDDRTVYAHLFVGSIVTLSVAGHDVTLRQESSLPWSGRATFTIGSLAAREPRGQHGPGEAAFQLALRVPAWRAGEPQLRVNGEDAAYNVNDGYALVDRAWREGDTVEWILPMAAQLMTAHPNVRANAGRVAIQRGPLVYCLEEIDNGGPLASLVLPADATLEERVSDILLPGMVMLDGRAMREETFDSLGETNRGEAGTLYRPFMPAFTEVPVRAVPYFLWGNRELGEMNVWLRTHAGL</sequence>